<dbReference type="OrthoDB" id="5242161at2"/>
<keyword evidence="4" id="KW-0812">Transmembrane</keyword>
<feature type="transmembrane region" description="Helical" evidence="4">
    <location>
        <begin position="311"/>
        <end position="330"/>
    </location>
</feature>
<feature type="region of interest" description="Disordered" evidence="3">
    <location>
        <begin position="1"/>
        <end position="53"/>
    </location>
</feature>
<name>A0A8H9LI85_9ACTO</name>
<keyword evidence="4" id="KW-1133">Transmembrane helix</keyword>
<dbReference type="AlphaFoldDB" id="A0A8H9LI85"/>
<evidence type="ECO:0000256" key="3">
    <source>
        <dbReference type="SAM" id="MobiDB-lite"/>
    </source>
</evidence>
<reference evidence="5" key="2">
    <citation type="submission" date="2020-09" db="EMBL/GenBank/DDBJ databases">
        <authorList>
            <person name="Sun Q."/>
            <person name="Zhou Y."/>
        </authorList>
    </citation>
    <scope>NUCLEOTIDE SEQUENCE</scope>
    <source>
        <strain evidence="5">CGMCC 4.7372</strain>
    </source>
</reference>
<comment type="caution">
    <text evidence="5">The sequence shown here is derived from an EMBL/GenBank/DDBJ whole genome shotgun (WGS) entry which is preliminary data.</text>
</comment>
<dbReference type="SUPFAM" id="SSF63817">
    <property type="entry name" value="Sortase"/>
    <property type="match status" value="1"/>
</dbReference>
<feature type="compositionally biased region" description="Polar residues" evidence="3">
    <location>
        <begin position="1"/>
        <end position="11"/>
    </location>
</feature>
<dbReference type="InterPro" id="IPR005754">
    <property type="entry name" value="Sortase"/>
</dbReference>
<feature type="active site" description="Acyl-thioester intermediate" evidence="2">
    <location>
        <position position="274"/>
    </location>
</feature>
<feature type="compositionally biased region" description="Basic and acidic residues" evidence="3">
    <location>
        <begin position="353"/>
        <end position="364"/>
    </location>
</feature>
<feature type="region of interest" description="Disordered" evidence="3">
    <location>
        <begin position="338"/>
        <end position="464"/>
    </location>
</feature>
<dbReference type="InterPro" id="IPR042002">
    <property type="entry name" value="Sortase_C"/>
</dbReference>
<evidence type="ECO:0000256" key="4">
    <source>
        <dbReference type="SAM" id="Phobius"/>
    </source>
</evidence>
<reference evidence="5" key="1">
    <citation type="journal article" date="2014" name="Int. J. Syst. Evol. Microbiol.">
        <title>Complete genome sequence of Corynebacterium casei LMG S-19264T (=DSM 44701T), isolated from a smear-ripened cheese.</title>
        <authorList>
            <consortium name="US DOE Joint Genome Institute (JGI-PGF)"/>
            <person name="Walter F."/>
            <person name="Albersmeier A."/>
            <person name="Kalinowski J."/>
            <person name="Ruckert C."/>
        </authorList>
    </citation>
    <scope>NUCLEOTIDE SEQUENCE</scope>
    <source>
        <strain evidence="5">CGMCC 4.7372</strain>
    </source>
</reference>
<keyword evidence="1" id="KW-0378">Hydrolase</keyword>
<evidence type="ECO:0000256" key="2">
    <source>
        <dbReference type="PIRSR" id="PIRSR605754-1"/>
    </source>
</evidence>
<evidence type="ECO:0000313" key="5">
    <source>
        <dbReference type="EMBL" id="GGO96381.1"/>
    </source>
</evidence>
<dbReference type="RefSeq" id="WP_080461946.1">
    <property type="nucleotide sequence ID" value="NZ_BMNJ01000002.1"/>
</dbReference>
<dbReference type="Gene3D" id="2.40.260.10">
    <property type="entry name" value="Sortase"/>
    <property type="match status" value="1"/>
</dbReference>
<dbReference type="NCBIfam" id="TIGR01076">
    <property type="entry name" value="sortase_fam"/>
    <property type="match status" value="1"/>
</dbReference>
<dbReference type="NCBIfam" id="NF033745">
    <property type="entry name" value="class_C_sortase"/>
    <property type="match status" value="1"/>
</dbReference>
<organism evidence="5 6">
    <name type="scientific">Actinomyces gaoshouyii</name>
    <dbReference type="NCBI Taxonomy" id="1960083"/>
    <lineage>
        <taxon>Bacteria</taxon>
        <taxon>Bacillati</taxon>
        <taxon>Actinomycetota</taxon>
        <taxon>Actinomycetes</taxon>
        <taxon>Actinomycetales</taxon>
        <taxon>Actinomycetaceae</taxon>
        <taxon>Actinomyces</taxon>
    </lineage>
</organism>
<dbReference type="CDD" id="cd05827">
    <property type="entry name" value="Sortase_C"/>
    <property type="match status" value="1"/>
</dbReference>
<dbReference type="GO" id="GO:0016787">
    <property type="term" value="F:hydrolase activity"/>
    <property type="evidence" value="ECO:0007669"/>
    <property type="project" value="UniProtKB-KW"/>
</dbReference>
<feature type="transmembrane region" description="Helical" evidence="4">
    <location>
        <begin position="63"/>
        <end position="88"/>
    </location>
</feature>
<accession>A0A8H9LI85</accession>
<keyword evidence="6" id="KW-1185">Reference proteome</keyword>
<evidence type="ECO:0008006" key="7">
    <source>
        <dbReference type="Google" id="ProtNLM"/>
    </source>
</evidence>
<gene>
    <name evidence="5" type="ORF">GCM10011612_06450</name>
</gene>
<dbReference type="InterPro" id="IPR023365">
    <property type="entry name" value="Sortase_dom-sf"/>
</dbReference>
<feature type="compositionally biased region" description="Low complexity" evidence="3">
    <location>
        <begin position="384"/>
        <end position="415"/>
    </location>
</feature>
<feature type="region of interest" description="Disordered" evidence="3">
    <location>
        <begin position="474"/>
        <end position="493"/>
    </location>
</feature>
<keyword evidence="4" id="KW-0472">Membrane</keyword>
<dbReference type="Proteomes" id="UP000614239">
    <property type="component" value="Unassembled WGS sequence"/>
</dbReference>
<dbReference type="EMBL" id="BMNJ01000002">
    <property type="protein sequence ID" value="GGO96381.1"/>
    <property type="molecule type" value="Genomic_DNA"/>
</dbReference>
<dbReference type="Pfam" id="PF04203">
    <property type="entry name" value="Sortase"/>
    <property type="match status" value="1"/>
</dbReference>
<evidence type="ECO:0000313" key="6">
    <source>
        <dbReference type="Proteomes" id="UP000614239"/>
    </source>
</evidence>
<protein>
    <recommendedName>
        <fullName evidence="7">Class C sortase</fullName>
    </recommendedName>
</protein>
<evidence type="ECO:0000256" key="1">
    <source>
        <dbReference type="ARBA" id="ARBA00022801"/>
    </source>
</evidence>
<sequence>MSSTTGTTDVASDTHGPASPDHADAANTPGSASTTPGADAPTPGRRSSEHRIHRAERRWRLRVANLIPAVLAMAGLALFSYPSVAAWISQYNQSKVVANYEEQVDKAKPSAEEQLAQAHAYNDALSSGAVLEANTNIPTGAGEAPDDSLDYNKILSANAVGLMGRLRIPAIDLDLPIYHGTSDEVLLAGLGHLQGTSLPVGGKGTRSVITGHRGLANATMFTNLDQVGVGDTFALEVFGEVLSYRVVETKVVAPEETEALRADPDRDLVTLVTCTPLGINTHRILVTAERITPTPADDLAAAGAKPEIPGFPWWAVWITGVLVAVGLYLWRTGYPPTATAAEDDDDENGPSSRAKDAEDVHGPGRADGAAAHGEEGYWTGPRISATTAGAGSATGASSDAGAGSAISDAADSSGGRSEDAGATPTRIGVYSAISLRNAVTPEDPDAGAPPGPDESWSALSPEEIRWVPLAPNDADASRGAIIPPDHTNQLAIR</sequence>
<feature type="active site" description="Proton donor/acceptor" evidence="2">
    <location>
        <position position="212"/>
    </location>
</feature>
<proteinExistence type="predicted"/>